<dbReference type="FunFam" id="3.30.160.60:FF:000110">
    <property type="entry name" value="Zinc finger protein-like"/>
    <property type="match status" value="1"/>
</dbReference>
<feature type="domain" description="C2H2-type" evidence="7">
    <location>
        <begin position="43"/>
        <end position="73"/>
    </location>
</feature>
<dbReference type="GO" id="GO:0000981">
    <property type="term" value="F:DNA-binding transcription factor activity, RNA polymerase II-specific"/>
    <property type="evidence" value="ECO:0007669"/>
    <property type="project" value="TreeGrafter"/>
</dbReference>
<feature type="compositionally biased region" description="Basic and acidic residues" evidence="6">
    <location>
        <begin position="59"/>
        <end position="76"/>
    </location>
</feature>
<keyword evidence="4" id="KW-0862">Zinc</keyword>
<dbReference type="PROSITE" id="PS00028">
    <property type="entry name" value="ZINC_FINGER_C2H2_1"/>
    <property type="match status" value="2"/>
</dbReference>
<dbReference type="PANTHER" id="PTHR19818:SF139">
    <property type="entry name" value="PAIR-RULE PROTEIN ODD-PAIRED"/>
    <property type="match status" value="1"/>
</dbReference>
<dbReference type="SMART" id="SM00355">
    <property type="entry name" value="ZnF_C2H2"/>
    <property type="match status" value="2"/>
</dbReference>
<evidence type="ECO:0000256" key="4">
    <source>
        <dbReference type="ARBA" id="ARBA00022833"/>
    </source>
</evidence>
<gene>
    <name evidence="8" type="ORF">DACRYDRAFT_67771</name>
</gene>
<dbReference type="Pfam" id="PF00096">
    <property type="entry name" value="zf-C2H2"/>
    <property type="match status" value="2"/>
</dbReference>
<dbReference type="GO" id="GO:0000978">
    <property type="term" value="F:RNA polymerase II cis-regulatory region sequence-specific DNA binding"/>
    <property type="evidence" value="ECO:0007669"/>
    <property type="project" value="TreeGrafter"/>
</dbReference>
<dbReference type="EMBL" id="JH795865">
    <property type="protein sequence ID" value="EJU01010.1"/>
    <property type="molecule type" value="Genomic_DNA"/>
</dbReference>
<evidence type="ECO:0000313" key="9">
    <source>
        <dbReference type="Proteomes" id="UP000030653"/>
    </source>
</evidence>
<proteinExistence type="predicted"/>
<keyword evidence="9" id="KW-1185">Reference proteome</keyword>
<evidence type="ECO:0000259" key="7">
    <source>
        <dbReference type="PROSITE" id="PS50157"/>
    </source>
</evidence>
<dbReference type="InterPro" id="IPR036236">
    <property type="entry name" value="Znf_C2H2_sf"/>
</dbReference>
<dbReference type="AlphaFoldDB" id="M5FYP0"/>
<organism evidence="8 9">
    <name type="scientific">Dacryopinax primogenitus (strain DJM 731)</name>
    <name type="common">Brown rot fungus</name>
    <dbReference type="NCBI Taxonomy" id="1858805"/>
    <lineage>
        <taxon>Eukaryota</taxon>
        <taxon>Fungi</taxon>
        <taxon>Dikarya</taxon>
        <taxon>Basidiomycota</taxon>
        <taxon>Agaricomycotina</taxon>
        <taxon>Dacrymycetes</taxon>
        <taxon>Dacrymycetales</taxon>
        <taxon>Dacrymycetaceae</taxon>
        <taxon>Dacryopinax</taxon>
    </lineage>
</organism>
<dbReference type="PROSITE" id="PS50157">
    <property type="entry name" value="ZINC_FINGER_C2H2_2"/>
    <property type="match status" value="2"/>
</dbReference>
<dbReference type="RefSeq" id="XP_040627907.1">
    <property type="nucleotide sequence ID" value="XM_040775857.1"/>
</dbReference>
<name>M5FYP0_DACPD</name>
<evidence type="ECO:0000256" key="3">
    <source>
        <dbReference type="ARBA" id="ARBA00022771"/>
    </source>
</evidence>
<evidence type="ECO:0000256" key="5">
    <source>
        <dbReference type="PROSITE-ProRule" id="PRU00042"/>
    </source>
</evidence>
<accession>M5FYP0</accession>
<evidence type="ECO:0000256" key="2">
    <source>
        <dbReference type="ARBA" id="ARBA00022737"/>
    </source>
</evidence>
<keyword evidence="3 5" id="KW-0863">Zinc-finger</keyword>
<feature type="region of interest" description="Disordered" evidence="6">
    <location>
        <begin position="59"/>
        <end position="100"/>
    </location>
</feature>
<evidence type="ECO:0000256" key="6">
    <source>
        <dbReference type="SAM" id="MobiDB-lite"/>
    </source>
</evidence>
<dbReference type="GO" id="GO:0045944">
    <property type="term" value="P:positive regulation of transcription by RNA polymerase II"/>
    <property type="evidence" value="ECO:0007669"/>
    <property type="project" value="UniProtKB-ARBA"/>
</dbReference>
<dbReference type="InterPro" id="IPR050329">
    <property type="entry name" value="GLI_C2H2-zinc-finger"/>
</dbReference>
<keyword evidence="2" id="KW-0677">Repeat</keyword>
<dbReference type="SUPFAM" id="SSF57667">
    <property type="entry name" value="beta-beta-alpha zinc fingers"/>
    <property type="match status" value="1"/>
</dbReference>
<evidence type="ECO:0000256" key="1">
    <source>
        <dbReference type="ARBA" id="ARBA00022723"/>
    </source>
</evidence>
<dbReference type="Proteomes" id="UP000030653">
    <property type="component" value="Unassembled WGS sequence"/>
</dbReference>
<dbReference type="STRING" id="1858805.M5FYP0"/>
<dbReference type="PANTHER" id="PTHR19818">
    <property type="entry name" value="ZINC FINGER PROTEIN ZIC AND GLI"/>
    <property type="match status" value="1"/>
</dbReference>
<sequence length="139" mass="15255">MLGEGPDAGEKKHQCPHCPRAFARAYNLKTHIATHDPQRPKPYKCPYASCGRGFSRKHDLGRHVGSVHEKGERGSERGGVMPSERGAMSERGGSGELISSGDKVWCDGCGRGWVKGMKSGCVCDEKDRETGRVKWENTK</sequence>
<keyword evidence="1" id="KW-0479">Metal-binding</keyword>
<dbReference type="Gene3D" id="3.30.160.60">
    <property type="entry name" value="Classic Zinc Finger"/>
    <property type="match status" value="2"/>
</dbReference>
<feature type="domain" description="C2H2-type" evidence="7">
    <location>
        <begin position="13"/>
        <end position="40"/>
    </location>
</feature>
<evidence type="ECO:0000313" key="8">
    <source>
        <dbReference type="EMBL" id="EJU01010.1"/>
    </source>
</evidence>
<dbReference type="InterPro" id="IPR013087">
    <property type="entry name" value="Znf_C2H2_type"/>
</dbReference>
<dbReference type="GeneID" id="63690919"/>
<dbReference type="GO" id="GO:0005634">
    <property type="term" value="C:nucleus"/>
    <property type="evidence" value="ECO:0007669"/>
    <property type="project" value="UniProtKB-ARBA"/>
</dbReference>
<dbReference type="HOGENOM" id="CLU_1845019_0_0_1"/>
<reference evidence="8 9" key="1">
    <citation type="journal article" date="2012" name="Science">
        <title>The Paleozoic origin of enzymatic lignin decomposition reconstructed from 31 fungal genomes.</title>
        <authorList>
            <person name="Floudas D."/>
            <person name="Binder M."/>
            <person name="Riley R."/>
            <person name="Barry K."/>
            <person name="Blanchette R.A."/>
            <person name="Henrissat B."/>
            <person name="Martinez A.T."/>
            <person name="Otillar R."/>
            <person name="Spatafora J.W."/>
            <person name="Yadav J.S."/>
            <person name="Aerts A."/>
            <person name="Benoit I."/>
            <person name="Boyd A."/>
            <person name="Carlson A."/>
            <person name="Copeland A."/>
            <person name="Coutinho P.M."/>
            <person name="de Vries R.P."/>
            <person name="Ferreira P."/>
            <person name="Findley K."/>
            <person name="Foster B."/>
            <person name="Gaskell J."/>
            <person name="Glotzer D."/>
            <person name="Gorecki P."/>
            <person name="Heitman J."/>
            <person name="Hesse C."/>
            <person name="Hori C."/>
            <person name="Igarashi K."/>
            <person name="Jurgens J.A."/>
            <person name="Kallen N."/>
            <person name="Kersten P."/>
            <person name="Kohler A."/>
            <person name="Kuees U."/>
            <person name="Kumar T.K.A."/>
            <person name="Kuo A."/>
            <person name="LaButti K."/>
            <person name="Larrondo L.F."/>
            <person name="Lindquist E."/>
            <person name="Ling A."/>
            <person name="Lombard V."/>
            <person name="Lucas S."/>
            <person name="Lundell T."/>
            <person name="Martin R."/>
            <person name="McLaughlin D.J."/>
            <person name="Morgenstern I."/>
            <person name="Morin E."/>
            <person name="Murat C."/>
            <person name="Nagy L.G."/>
            <person name="Nolan M."/>
            <person name="Ohm R.A."/>
            <person name="Patyshakuliyeva A."/>
            <person name="Rokas A."/>
            <person name="Ruiz-Duenas F.J."/>
            <person name="Sabat G."/>
            <person name="Salamov A."/>
            <person name="Samejima M."/>
            <person name="Schmutz J."/>
            <person name="Slot J.C."/>
            <person name="St John F."/>
            <person name="Stenlid J."/>
            <person name="Sun H."/>
            <person name="Sun S."/>
            <person name="Syed K."/>
            <person name="Tsang A."/>
            <person name="Wiebenga A."/>
            <person name="Young D."/>
            <person name="Pisabarro A."/>
            <person name="Eastwood D.C."/>
            <person name="Martin F."/>
            <person name="Cullen D."/>
            <person name="Grigoriev I.V."/>
            <person name="Hibbett D.S."/>
        </authorList>
    </citation>
    <scope>NUCLEOTIDE SEQUENCE [LARGE SCALE GENOMIC DNA]</scope>
    <source>
        <strain evidence="8 9">DJM-731 SS1</strain>
    </source>
</reference>
<dbReference type="OrthoDB" id="8117402at2759"/>
<dbReference type="GO" id="GO:0008270">
    <property type="term" value="F:zinc ion binding"/>
    <property type="evidence" value="ECO:0007669"/>
    <property type="project" value="UniProtKB-KW"/>
</dbReference>
<protein>
    <recommendedName>
        <fullName evidence="7">C2H2-type domain-containing protein</fullName>
    </recommendedName>
</protein>